<sequence>MTKLQWIKVFILHISPLCSHIRSSWLSFSFWRDLSSDSFLKTNVTLLFPIKDPG</sequence>
<reference evidence="1" key="1">
    <citation type="submission" date="2022-05" db="EMBL/GenBank/DDBJ databases">
        <title>The Musa troglodytarum L. genome provides insights into the mechanism of non-climacteric behaviour and enrichment of carotenoids.</title>
        <authorList>
            <person name="Wang J."/>
        </authorList>
    </citation>
    <scope>NUCLEOTIDE SEQUENCE</scope>
    <source>
        <tissue evidence="1">Leaf</tissue>
    </source>
</reference>
<keyword evidence="2" id="KW-1185">Reference proteome</keyword>
<gene>
    <name evidence="1" type="ORF">MUK42_37405</name>
</gene>
<dbReference type="AlphaFoldDB" id="A0A9E7EDA3"/>
<evidence type="ECO:0000313" key="2">
    <source>
        <dbReference type="Proteomes" id="UP001055439"/>
    </source>
</evidence>
<proteinExistence type="predicted"/>
<organism evidence="1 2">
    <name type="scientific">Musa troglodytarum</name>
    <name type="common">fe'i banana</name>
    <dbReference type="NCBI Taxonomy" id="320322"/>
    <lineage>
        <taxon>Eukaryota</taxon>
        <taxon>Viridiplantae</taxon>
        <taxon>Streptophyta</taxon>
        <taxon>Embryophyta</taxon>
        <taxon>Tracheophyta</taxon>
        <taxon>Spermatophyta</taxon>
        <taxon>Magnoliopsida</taxon>
        <taxon>Liliopsida</taxon>
        <taxon>Zingiberales</taxon>
        <taxon>Musaceae</taxon>
        <taxon>Musa</taxon>
    </lineage>
</organism>
<protein>
    <submittedName>
        <fullName evidence="1">Uncharacterized protein</fullName>
    </submittedName>
</protein>
<evidence type="ECO:0000313" key="1">
    <source>
        <dbReference type="EMBL" id="URD74811.1"/>
    </source>
</evidence>
<dbReference type="Proteomes" id="UP001055439">
    <property type="component" value="Chromosome 1"/>
</dbReference>
<dbReference type="EMBL" id="CP097502">
    <property type="protein sequence ID" value="URD74811.1"/>
    <property type="molecule type" value="Genomic_DNA"/>
</dbReference>
<name>A0A9E7EDA3_9LILI</name>
<accession>A0A9E7EDA3</accession>